<gene>
    <name evidence="4" type="ORF">SAMN04488568_12140</name>
</gene>
<sequence length="386" mass="40371">MRSAELSYSERCDWLRLARTPRIGPVSFARLLARFGSAEAAINALPGLARTSGSPRPAIPPRERAEAEIDAIDRAGVRLLAHCEPDFPHALACIPAPPPLILVKGRLELATRPCCAMVGARNASAAGLRFSRQLAHGLGSAGIVIVSGLARGIDGAAHAGALETGTIAVLAGGLDYIYPPEHYELHHAIAQQGLLVSEVALGCLPTARDFPRRNRLISGLSSGVLVVEAAVKSGSLITARFAAEQGREVMAVPGSPLDPRARGGNQLLRDGAHLIESVEDVLAILENTPAIEREGLEPGHDGNGLEDEALEVVDWPMPDQTSDIPAPADPVDRVRALLSPTPISADELSRQAAIPAGAIGAIILELEMAGEVNILPGGLLQANQSS</sequence>
<dbReference type="Proteomes" id="UP000199759">
    <property type="component" value="Unassembled WGS sequence"/>
</dbReference>
<dbReference type="Pfam" id="PF21102">
    <property type="entry name" value="DprA_N"/>
    <property type="match status" value="1"/>
</dbReference>
<dbReference type="InterPro" id="IPR041614">
    <property type="entry name" value="DprA_WH"/>
</dbReference>
<reference evidence="4 5" key="1">
    <citation type="submission" date="2016-10" db="EMBL/GenBank/DDBJ databases">
        <authorList>
            <person name="de Groot N.N."/>
        </authorList>
    </citation>
    <scope>NUCLEOTIDE SEQUENCE [LARGE SCALE GENOMIC DNA]</scope>
    <source>
        <strain evidence="4 5">DSM 16077</strain>
    </source>
</reference>
<dbReference type="InterPro" id="IPR036388">
    <property type="entry name" value="WH-like_DNA-bd_sf"/>
</dbReference>
<dbReference type="InterPro" id="IPR003488">
    <property type="entry name" value="DprA"/>
</dbReference>
<organism evidence="4 5">
    <name type="scientific">Maricaulis salignorans</name>
    <dbReference type="NCBI Taxonomy" id="144026"/>
    <lineage>
        <taxon>Bacteria</taxon>
        <taxon>Pseudomonadati</taxon>
        <taxon>Pseudomonadota</taxon>
        <taxon>Alphaproteobacteria</taxon>
        <taxon>Maricaulales</taxon>
        <taxon>Maricaulaceae</taxon>
        <taxon>Maricaulis</taxon>
    </lineage>
</organism>
<evidence type="ECO:0000313" key="4">
    <source>
        <dbReference type="EMBL" id="SDM76996.1"/>
    </source>
</evidence>
<dbReference type="Gene3D" id="1.10.10.10">
    <property type="entry name" value="Winged helix-like DNA-binding domain superfamily/Winged helix DNA-binding domain"/>
    <property type="match status" value="1"/>
</dbReference>
<name>A0A1G9VYK3_9PROT</name>
<dbReference type="Gene3D" id="3.40.50.450">
    <property type="match status" value="1"/>
</dbReference>
<evidence type="ECO:0000259" key="3">
    <source>
        <dbReference type="Pfam" id="PF17782"/>
    </source>
</evidence>
<dbReference type="PANTHER" id="PTHR43022:SF1">
    <property type="entry name" value="PROTEIN SMF"/>
    <property type="match status" value="1"/>
</dbReference>
<dbReference type="InterPro" id="IPR057666">
    <property type="entry name" value="DrpA_SLOG"/>
</dbReference>
<dbReference type="Pfam" id="PF17782">
    <property type="entry name" value="WHD_DprA"/>
    <property type="match status" value="1"/>
</dbReference>
<dbReference type="STRING" id="144026.SAMN04488568_12140"/>
<dbReference type="NCBIfam" id="TIGR00732">
    <property type="entry name" value="dprA"/>
    <property type="match status" value="1"/>
</dbReference>
<dbReference type="GO" id="GO:0009294">
    <property type="term" value="P:DNA-mediated transformation"/>
    <property type="evidence" value="ECO:0007669"/>
    <property type="project" value="InterPro"/>
</dbReference>
<feature type="domain" description="DprA winged helix" evidence="3">
    <location>
        <begin position="321"/>
        <end position="378"/>
    </location>
</feature>
<proteinExistence type="inferred from homology"/>
<evidence type="ECO:0000256" key="1">
    <source>
        <dbReference type="ARBA" id="ARBA00006525"/>
    </source>
</evidence>
<evidence type="ECO:0000259" key="2">
    <source>
        <dbReference type="Pfam" id="PF02481"/>
    </source>
</evidence>
<dbReference type="RefSeq" id="WP_091771645.1">
    <property type="nucleotide sequence ID" value="NZ_FNHG01000021.1"/>
</dbReference>
<dbReference type="AlphaFoldDB" id="A0A1G9VYK3"/>
<feature type="domain" description="Smf/DprA SLOG" evidence="2">
    <location>
        <begin position="79"/>
        <end position="284"/>
    </location>
</feature>
<dbReference type="OrthoDB" id="9785707at2"/>
<evidence type="ECO:0000313" key="5">
    <source>
        <dbReference type="Proteomes" id="UP000199759"/>
    </source>
</evidence>
<dbReference type="SUPFAM" id="SSF102405">
    <property type="entry name" value="MCP/YpsA-like"/>
    <property type="match status" value="1"/>
</dbReference>
<dbReference type="Pfam" id="PF02481">
    <property type="entry name" value="DNA_processg_A"/>
    <property type="match status" value="1"/>
</dbReference>
<protein>
    <submittedName>
        <fullName evidence="4">DNA processing protein</fullName>
    </submittedName>
</protein>
<accession>A0A1G9VYK3</accession>
<keyword evidence="5" id="KW-1185">Reference proteome</keyword>
<dbReference type="PANTHER" id="PTHR43022">
    <property type="entry name" value="PROTEIN SMF"/>
    <property type="match status" value="1"/>
</dbReference>
<dbReference type="EMBL" id="FNHG01000021">
    <property type="protein sequence ID" value="SDM76996.1"/>
    <property type="molecule type" value="Genomic_DNA"/>
</dbReference>
<comment type="similarity">
    <text evidence="1">Belongs to the DprA/Smf family.</text>
</comment>